<keyword evidence="2" id="KW-1185">Reference proteome</keyword>
<name>A0A5N0E2F0_9NOCA</name>
<evidence type="ECO:0000313" key="1">
    <source>
        <dbReference type="EMBL" id="KAA8881921.1"/>
    </source>
</evidence>
<sequence>MRPKTGLRSLLFAVFFRPAALALVAVYTALPGPLLADFPASSIVSVRNHDAQHLTLAVHSGSMNMDIPVDVQLAADASVPRPALYLLLGAAAGTDGATWSSRTDALEFLADKNVNVVTPLGGRASYYADWEVDDSRFGRQRWKTFLTEELPPLLDNFLKTNGRNAIAGYSMSATSALSLAATTHGRYSSVAAYSGCAQISDPIGQEFLRLTLSVEQQRMADIEEMYGPVGGPRWAENDPYVQAEGLRGKSIYISNGSGLPGDFDQLGGQYTLPGPIGFANQVLVGGVIESAANYCAHNMQARLAQLAIPARYNFTPQGTHSWGYWQEALKDSWPILAAPLGL</sequence>
<dbReference type="Pfam" id="PF00756">
    <property type="entry name" value="Esterase"/>
    <property type="match status" value="1"/>
</dbReference>
<accession>A0A5N0E2F0</accession>
<dbReference type="AlphaFoldDB" id="A0A5N0E2F0"/>
<dbReference type="SUPFAM" id="SSF53474">
    <property type="entry name" value="alpha/beta-Hydrolases"/>
    <property type="match status" value="1"/>
</dbReference>
<dbReference type="EMBL" id="VXLC01000031">
    <property type="protein sequence ID" value="KAA8881921.1"/>
    <property type="molecule type" value="Genomic_DNA"/>
</dbReference>
<comment type="caution">
    <text evidence="1">The sequence shown here is derived from an EMBL/GenBank/DDBJ whole genome shotgun (WGS) entry which is preliminary data.</text>
</comment>
<dbReference type="Proteomes" id="UP000323876">
    <property type="component" value="Unassembled WGS sequence"/>
</dbReference>
<proteinExistence type="predicted"/>
<organism evidence="1 2">
    <name type="scientific">Nocardia colli</name>
    <dbReference type="NCBI Taxonomy" id="2545717"/>
    <lineage>
        <taxon>Bacteria</taxon>
        <taxon>Bacillati</taxon>
        <taxon>Actinomycetota</taxon>
        <taxon>Actinomycetes</taxon>
        <taxon>Mycobacteriales</taxon>
        <taxon>Nocardiaceae</taxon>
        <taxon>Nocardia</taxon>
    </lineage>
</organism>
<dbReference type="OrthoDB" id="4510758at2"/>
<dbReference type="PANTHER" id="PTHR48098:SF1">
    <property type="entry name" value="DIACYLGLYCEROL ACYLTRANSFERASE_MYCOLYLTRANSFERASE AG85A"/>
    <property type="match status" value="1"/>
</dbReference>
<dbReference type="GO" id="GO:0016747">
    <property type="term" value="F:acyltransferase activity, transferring groups other than amino-acyl groups"/>
    <property type="evidence" value="ECO:0007669"/>
    <property type="project" value="TreeGrafter"/>
</dbReference>
<dbReference type="InterPro" id="IPR000801">
    <property type="entry name" value="Esterase-like"/>
</dbReference>
<protein>
    <submittedName>
        <fullName evidence="1">Esterase family protein</fullName>
    </submittedName>
</protein>
<dbReference type="RefSeq" id="WP_150407446.1">
    <property type="nucleotide sequence ID" value="NZ_VXLC01000031.1"/>
</dbReference>
<dbReference type="PANTHER" id="PTHR48098">
    <property type="entry name" value="ENTEROCHELIN ESTERASE-RELATED"/>
    <property type="match status" value="1"/>
</dbReference>
<dbReference type="Gene3D" id="3.40.50.1820">
    <property type="entry name" value="alpha/beta hydrolase"/>
    <property type="match status" value="1"/>
</dbReference>
<evidence type="ECO:0000313" key="2">
    <source>
        <dbReference type="Proteomes" id="UP000323876"/>
    </source>
</evidence>
<dbReference type="InterPro" id="IPR029058">
    <property type="entry name" value="AB_hydrolase_fold"/>
</dbReference>
<dbReference type="InterPro" id="IPR050583">
    <property type="entry name" value="Mycobacterial_A85_antigen"/>
</dbReference>
<reference evidence="1 2" key="1">
    <citation type="submission" date="2019-09" db="EMBL/GenBank/DDBJ databases">
        <authorList>
            <person name="Wang X."/>
        </authorList>
    </citation>
    <scope>NUCLEOTIDE SEQUENCE [LARGE SCALE GENOMIC DNA]</scope>
    <source>
        <strain evidence="1 2">CICC 11023</strain>
    </source>
</reference>
<gene>
    <name evidence="1" type="ORF">F3087_40360</name>
</gene>